<dbReference type="InterPro" id="IPR037171">
    <property type="entry name" value="NagB/RpiA_transferase-like"/>
</dbReference>
<dbReference type="SUPFAM" id="SSF100950">
    <property type="entry name" value="NagB/RpiA/CoA transferase-like"/>
    <property type="match status" value="1"/>
</dbReference>
<proteinExistence type="predicted"/>
<accession>A0AAU8A5B5</accession>
<dbReference type="Pfam" id="PF01812">
    <property type="entry name" value="5-FTHF_cyc-lig"/>
    <property type="match status" value="1"/>
</dbReference>
<dbReference type="AlphaFoldDB" id="A0AAU8A5B5"/>
<name>A0AAU8A5B5_9FIRM</name>
<dbReference type="Gene3D" id="3.40.50.10420">
    <property type="entry name" value="NagB/RpiA/CoA transferase-like"/>
    <property type="match status" value="1"/>
</dbReference>
<dbReference type="RefSeq" id="WP_353422731.1">
    <property type="nucleotide sequence ID" value="NZ_CP117826.1"/>
</dbReference>
<evidence type="ECO:0000313" key="1">
    <source>
        <dbReference type="EMBL" id="XCC61187.1"/>
    </source>
</evidence>
<dbReference type="GO" id="GO:0005737">
    <property type="term" value="C:cytoplasm"/>
    <property type="evidence" value="ECO:0007669"/>
    <property type="project" value="TreeGrafter"/>
</dbReference>
<gene>
    <name evidence="1" type="ORF">PUP29_06490</name>
</gene>
<sequence>MSGKLDAKTARMMIWEELRKVAKPDSRFSFNFAEFITDYEGSDKNAELFVQQDFYKQADVLFVTPDNNLEYLREKILLDKKTLVMTNYSISRGFFIVKPGMVPEGKEEFASTLDGVQRYWKHCTLDVLKQEVGHIDLLVTGASAITPGGIRFGKGHGYFDLEWAMLYTAGLVDDSSLLIAVGHDCQIMDVDVEVREFDTAIDYIVTPTKVIATRHEYPRPKRGVIWSMLEADMIGRIPPLQELWWKIACK</sequence>
<protein>
    <submittedName>
        <fullName evidence="1">5-formyltetrahydrofolate cyclo-ligase</fullName>
    </submittedName>
</protein>
<dbReference type="PANTHER" id="PTHR13017:SF0">
    <property type="entry name" value="METHENYLTETRAHYDROFOLATE SYNTHASE DOMAIN-CONTAINING PROTEIN"/>
    <property type="match status" value="1"/>
</dbReference>
<dbReference type="EMBL" id="CP117826">
    <property type="protein sequence ID" value="XCC61187.1"/>
    <property type="molecule type" value="Genomic_DNA"/>
</dbReference>
<reference evidence="1" key="1">
    <citation type="submission" date="2023-02" db="EMBL/GenBank/DDBJ databases">
        <title>Gut commensal Christensenella minuta modulates host metabolism via a new class of secondary bile acids.</title>
        <authorList>
            <person name="Liu C."/>
        </authorList>
    </citation>
    <scope>NUCLEOTIDE SEQUENCE</scope>
    <source>
        <strain evidence="1">CA70</strain>
    </source>
</reference>
<dbReference type="PANTHER" id="PTHR13017">
    <property type="entry name" value="5-FORMYLTETRAHYDROFOLATE CYCLO-LIGASE-RELATED"/>
    <property type="match status" value="1"/>
</dbReference>
<organism evidence="1">
    <name type="scientific">Christensenella massiliensis</name>
    <dbReference type="NCBI Taxonomy" id="1805714"/>
    <lineage>
        <taxon>Bacteria</taxon>
        <taxon>Bacillati</taxon>
        <taxon>Bacillota</taxon>
        <taxon>Clostridia</taxon>
        <taxon>Christensenellales</taxon>
        <taxon>Christensenellaceae</taxon>
        <taxon>Christensenella</taxon>
    </lineage>
</organism>
<dbReference type="InterPro" id="IPR002698">
    <property type="entry name" value="FTHF_cligase"/>
</dbReference>
<dbReference type="InterPro" id="IPR024185">
    <property type="entry name" value="FTHF_cligase-like_sf"/>
</dbReference>